<evidence type="ECO:0000313" key="1">
    <source>
        <dbReference type="Proteomes" id="UP000887576"/>
    </source>
</evidence>
<dbReference type="Proteomes" id="UP000887576">
    <property type="component" value="Unplaced"/>
</dbReference>
<proteinExistence type="predicted"/>
<protein>
    <submittedName>
        <fullName evidence="2">ATP-dependent DNA helicase</fullName>
    </submittedName>
</protein>
<reference evidence="2" key="1">
    <citation type="submission" date="2022-11" db="UniProtKB">
        <authorList>
            <consortium name="WormBaseParasite"/>
        </authorList>
    </citation>
    <scope>IDENTIFICATION</scope>
</reference>
<organism evidence="1 2">
    <name type="scientific">Panagrolaimus sp. JU765</name>
    <dbReference type="NCBI Taxonomy" id="591449"/>
    <lineage>
        <taxon>Eukaryota</taxon>
        <taxon>Metazoa</taxon>
        <taxon>Ecdysozoa</taxon>
        <taxon>Nematoda</taxon>
        <taxon>Chromadorea</taxon>
        <taxon>Rhabditida</taxon>
        <taxon>Tylenchina</taxon>
        <taxon>Panagrolaimomorpha</taxon>
        <taxon>Panagrolaimoidea</taxon>
        <taxon>Panagrolaimidae</taxon>
        <taxon>Panagrolaimus</taxon>
    </lineage>
</organism>
<evidence type="ECO:0000313" key="2">
    <source>
        <dbReference type="WBParaSite" id="JU765_v2.g11471.t2"/>
    </source>
</evidence>
<accession>A0AC34PZJ5</accession>
<sequence length="480" mass="55105">MFRSKNLNAELDEIDEEISKLNTEIKKLQKKKQEFITKREKIYARIEEKNLELDSDKSKWEKDDFKCGEDCLIIMSTGGGKSLCYQLPAVLNQGITLVVSPLISLVQDQLIQLEKLGIEAVSFNQNTSKQEAKYIQSAMLDAKSTLKLIYVTPEKIAKSKMFMNKLEACYEKNLLKLIAIDEVHCCSQWGHDFRPDYKFLHMIKKQFRNVPILGLTATATANVLSDVKSILGIETSIVFKAGFNRENLFYEVRLKPSTNSEVLDELKNIINQRFPRESGIIYCFSRKESEELAADLKSRGLAAAYYHAYMEPDKRSKVHENWLTAAYYHAYMEPDKRSKVHENWLSGEIKIIVATVAFGMGIDKPDVRFVIHHSMSKSMENYYQESGRAGRDAGRDGKPAQCILYYKFADLFRLSTMVCQEKTGKSNLYSMLAYATNTNGCRRVMIAEHFDETWDETWCNEMCDNCRQVKANGKKPGEID</sequence>
<dbReference type="WBParaSite" id="JU765_v2.g11471.t2">
    <property type="protein sequence ID" value="JU765_v2.g11471.t2"/>
    <property type="gene ID" value="JU765_v2.g11471"/>
</dbReference>
<name>A0AC34PZJ5_9BILA</name>